<keyword evidence="3" id="KW-1185">Reference proteome</keyword>
<protein>
    <submittedName>
        <fullName evidence="2">Uncharacterized protein</fullName>
    </submittedName>
</protein>
<evidence type="ECO:0000256" key="1">
    <source>
        <dbReference type="SAM" id="Phobius"/>
    </source>
</evidence>
<sequence length="67" mass="7059">MALMLQGLSEMQAAVEAGASARSIFIGSLPILLTGFISLMAIGKGVAFSPNDRAGETQDDLIRQIKH</sequence>
<comment type="caution">
    <text evidence="2">The sequence shown here is derived from an EMBL/GenBank/DDBJ whole genome shotgun (WGS) entry which is preliminary data.</text>
</comment>
<organism evidence="2 3">
    <name type="scientific">Marinobacter halodurans</name>
    <dbReference type="NCBI Taxonomy" id="2528979"/>
    <lineage>
        <taxon>Bacteria</taxon>
        <taxon>Pseudomonadati</taxon>
        <taxon>Pseudomonadota</taxon>
        <taxon>Gammaproteobacteria</taxon>
        <taxon>Pseudomonadales</taxon>
        <taxon>Marinobacteraceae</taxon>
        <taxon>Marinobacter</taxon>
    </lineage>
</organism>
<reference evidence="2 3" key="1">
    <citation type="submission" date="2019-02" db="EMBL/GenBank/DDBJ databases">
        <title>Marinobacter halodurans sp. nov., a marine bacterium isolated from sea tidal flat.</title>
        <authorList>
            <person name="Yoo Y."/>
            <person name="Lee D.W."/>
            <person name="Kim B.S."/>
            <person name="Kim J.-J."/>
        </authorList>
    </citation>
    <scope>NUCLEOTIDE SEQUENCE [LARGE SCALE GENOMIC DNA]</scope>
    <source>
        <strain evidence="2 3">YJ-S3-2</strain>
    </source>
</reference>
<feature type="transmembrane region" description="Helical" evidence="1">
    <location>
        <begin position="20"/>
        <end position="43"/>
    </location>
</feature>
<dbReference type="Proteomes" id="UP000313645">
    <property type="component" value="Unassembled WGS sequence"/>
</dbReference>
<proteinExistence type="predicted"/>
<name>A0ABY1ZR69_9GAMM</name>
<dbReference type="EMBL" id="SJDL01000008">
    <property type="protein sequence ID" value="TBW57380.1"/>
    <property type="molecule type" value="Genomic_DNA"/>
</dbReference>
<keyword evidence="1" id="KW-0812">Transmembrane</keyword>
<gene>
    <name evidence="2" type="ORF">EZI54_06905</name>
</gene>
<dbReference type="RefSeq" id="WP_131480381.1">
    <property type="nucleotide sequence ID" value="NZ_SJDL01000008.1"/>
</dbReference>
<evidence type="ECO:0000313" key="3">
    <source>
        <dbReference type="Proteomes" id="UP000313645"/>
    </source>
</evidence>
<evidence type="ECO:0000313" key="2">
    <source>
        <dbReference type="EMBL" id="TBW57380.1"/>
    </source>
</evidence>
<keyword evidence="1" id="KW-1133">Transmembrane helix</keyword>
<keyword evidence="1" id="KW-0472">Membrane</keyword>
<accession>A0ABY1ZR69</accession>